<evidence type="ECO:0000259" key="9">
    <source>
        <dbReference type="PROSITE" id="PS51551"/>
    </source>
</evidence>
<keyword evidence="11" id="KW-1185">Reference proteome</keyword>
<dbReference type="InterPro" id="IPR031328">
    <property type="entry name" value="Ephrin"/>
</dbReference>
<accession>A0A2T7PKX7</accession>
<dbReference type="Pfam" id="PF00812">
    <property type="entry name" value="Ephrin"/>
    <property type="match status" value="1"/>
</dbReference>
<evidence type="ECO:0000256" key="1">
    <source>
        <dbReference type="ARBA" id="ARBA00004370"/>
    </source>
</evidence>
<feature type="domain" description="Ephrin RBD" evidence="9">
    <location>
        <begin position="38"/>
        <end position="178"/>
    </location>
</feature>
<dbReference type="PRINTS" id="PR01347">
    <property type="entry name" value="EPHRIN"/>
</dbReference>
<sequence>MRRGDYAWRVGRVAWVLQYLALLLPFAMSMLSGVDSGIRLPPVYWNSSNTMFQGSNNDNIIEAHIGDSIEIYCPHYKDDSGAWEYYIVYMVDQLNYETCVINNTQQKFKILNCSKPNSTEPHYYTLWILDFQSIPGNPDFKEGESYFFISTSGGQKSNIDNQFEGMCKTHNMRMILQVKPKDDVGVTSQPATLQSSKRSTQRTSTAAAVNTTSAASSTVATTTIQSTISTTRVTDKPPPEQSVATNDGFPADNVIHVGVDRKNEGTITDSGSFSATFCASASLWTSLTLWTICIVLLL</sequence>
<dbReference type="Proteomes" id="UP000245119">
    <property type="component" value="Linkage Group LG3"/>
</dbReference>
<evidence type="ECO:0000256" key="3">
    <source>
        <dbReference type="ARBA" id="ARBA00023136"/>
    </source>
</evidence>
<evidence type="ECO:0000256" key="4">
    <source>
        <dbReference type="ARBA" id="ARBA00023157"/>
    </source>
</evidence>
<dbReference type="GO" id="GO:0005886">
    <property type="term" value="C:plasma membrane"/>
    <property type="evidence" value="ECO:0007669"/>
    <property type="project" value="TreeGrafter"/>
</dbReference>
<evidence type="ECO:0000256" key="2">
    <source>
        <dbReference type="ARBA" id="ARBA00022729"/>
    </source>
</evidence>
<gene>
    <name evidence="10" type="ORF">C0Q70_05314</name>
</gene>
<dbReference type="PANTHER" id="PTHR11304:SF29">
    <property type="entry name" value="EPHRIN"/>
    <property type="match status" value="1"/>
</dbReference>
<keyword evidence="5" id="KW-0325">Glycoprotein</keyword>
<comment type="caution">
    <text evidence="6">Lacks conserved residue(s) required for the propagation of feature annotation.</text>
</comment>
<name>A0A2T7PKX7_POMCA</name>
<dbReference type="AlphaFoldDB" id="A0A2T7PKX7"/>
<feature type="region of interest" description="Disordered" evidence="8">
    <location>
        <begin position="185"/>
        <end position="204"/>
    </location>
</feature>
<organism evidence="10 11">
    <name type="scientific">Pomacea canaliculata</name>
    <name type="common">Golden apple snail</name>
    <dbReference type="NCBI Taxonomy" id="400727"/>
    <lineage>
        <taxon>Eukaryota</taxon>
        <taxon>Metazoa</taxon>
        <taxon>Spiralia</taxon>
        <taxon>Lophotrochozoa</taxon>
        <taxon>Mollusca</taxon>
        <taxon>Gastropoda</taxon>
        <taxon>Caenogastropoda</taxon>
        <taxon>Architaenioglossa</taxon>
        <taxon>Ampullarioidea</taxon>
        <taxon>Ampullariidae</taxon>
        <taxon>Pomacea</taxon>
    </lineage>
</organism>
<keyword evidence="4 6" id="KW-1015">Disulfide bond</keyword>
<dbReference type="GO" id="GO:0048013">
    <property type="term" value="P:ephrin receptor signaling pathway"/>
    <property type="evidence" value="ECO:0007669"/>
    <property type="project" value="TreeGrafter"/>
</dbReference>
<evidence type="ECO:0000256" key="5">
    <source>
        <dbReference type="ARBA" id="ARBA00023180"/>
    </source>
</evidence>
<dbReference type="Gene3D" id="2.60.40.420">
    <property type="entry name" value="Cupredoxins - blue copper proteins"/>
    <property type="match status" value="1"/>
</dbReference>
<proteinExistence type="inferred from homology"/>
<evidence type="ECO:0000256" key="6">
    <source>
        <dbReference type="PROSITE-ProRule" id="PRU00884"/>
    </source>
</evidence>
<dbReference type="EMBL" id="PZQS01000003">
    <property type="protein sequence ID" value="PVD34052.1"/>
    <property type="molecule type" value="Genomic_DNA"/>
</dbReference>
<feature type="region of interest" description="Disordered" evidence="8">
    <location>
        <begin position="229"/>
        <end position="249"/>
    </location>
</feature>
<feature type="compositionally biased region" description="Low complexity" evidence="8">
    <location>
        <begin position="192"/>
        <end position="204"/>
    </location>
</feature>
<comment type="subcellular location">
    <subcellularLocation>
        <location evidence="1">Membrane</location>
    </subcellularLocation>
</comment>
<evidence type="ECO:0000256" key="7">
    <source>
        <dbReference type="RuleBase" id="RU004375"/>
    </source>
</evidence>
<dbReference type="PANTHER" id="PTHR11304">
    <property type="entry name" value="EPHRIN"/>
    <property type="match status" value="1"/>
</dbReference>
<evidence type="ECO:0000313" key="11">
    <source>
        <dbReference type="Proteomes" id="UP000245119"/>
    </source>
</evidence>
<protein>
    <recommendedName>
        <fullName evidence="9">Ephrin RBD domain-containing protein</fullName>
    </recommendedName>
</protein>
<keyword evidence="3 7" id="KW-0472">Membrane</keyword>
<keyword evidence="2" id="KW-0732">Signal</keyword>
<dbReference type="PROSITE" id="PS51551">
    <property type="entry name" value="EPHRIN_RBD_2"/>
    <property type="match status" value="1"/>
</dbReference>
<dbReference type="CDD" id="cd02675">
    <property type="entry name" value="Ephrin_ectodomain"/>
    <property type="match status" value="1"/>
</dbReference>
<dbReference type="InterPro" id="IPR008972">
    <property type="entry name" value="Cupredoxin"/>
</dbReference>
<comment type="caution">
    <text evidence="10">The sequence shown here is derived from an EMBL/GenBank/DDBJ whole genome shotgun (WGS) entry which is preliminary data.</text>
</comment>
<reference evidence="10 11" key="1">
    <citation type="submission" date="2018-04" db="EMBL/GenBank/DDBJ databases">
        <title>The genome of golden apple snail Pomacea canaliculata provides insight into stress tolerance and invasive adaptation.</title>
        <authorList>
            <person name="Liu C."/>
            <person name="Liu B."/>
            <person name="Ren Y."/>
            <person name="Zhang Y."/>
            <person name="Wang H."/>
            <person name="Li S."/>
            <person name="Jiang F."/>
            <person name="Yin L."/>
            <person name="Zhang G."/>
            <person name="Qian W."/>
            <person name="Fan W."/>
        </authorList>
    </citation>
    <scope>NUCLEOTIDE SEQUENCE [LARGE SCALE GENOMIC DNA]</scope>
    <source>
        <strain evidence="10">SZHN2017</strain>
        <tissue evidence="10">Muscle</tissue>
    </source>
</reference>
<dbReference type="GO" id="GO:0046875">
    <property type="term" value="F:ephrin receptor binding"/>
    <property type="evidence" value="ECO:0007669"/>
    <property type="project" value="TreeGrafter"/>
</dbReference>
<feature type="disulfide bond" evidence="6">
    <location>
        <begin position="73"/>
        <end position="113"/>
    </location>
</feature>
<dbReference type="OrthoDB" id="6250301at2759"/>
<dbReference type="InterPro" id="IPR001799">
    <property type="entry name" value="Ephrin_RBD"/>
</dbReference>
<evidence type="ECO:0000313" key="10">
    <source>
        <dbReference type="EMBL" id="PVD34052.1"/>
    </source>
</evidence>
<dbReference type="SUPFAM" id="SSF49503">
    <property type="entry name" value="Cupredoxins"/>
    <property type="match status" value="1"/>
</dbReference>
<comment type="similarity">
    <text evidence="6 7">Belongs to the ephrin family.</text>
</comment>
<dbReference type="GO" id="GO:0007411">
    <property type="term" value="P:axon guidance"/>
    <property type="evidence" value="ECO:0007669"/>
    <property type="project" value="TreeGrafter"/>
</dbReference>
<evidence type="ECO:0000256" key="8">
    <source>
        <dbReference type="SAM" id="MobiDB-lite"/>
    </source>
</evidence>
<dbReference type="STRING" id="400727.A0A2T7PKX7"/>